<dbReference type="InterPro" id="IPR024078">
    <property type="entry name" value="LmbE-like_dom_sf"/>
</dbReference>
<reference evidence="1 2" key="1">
    <citation type="submission" date="2023-10" db="EMBL/GenBank/DDBJ databases">
        <title>Rubellicoccus peritrichatus gen. nov., sp. nov., isolated from an algae of coral reef tank.</title>
        <authorList>
            <person name="Luo J."/>
        </authorList>
    </citation>
    <scope>NUCLEOTIDE SEQUENCE [LARGE SCALE GENOMIC DNA]</scope>
    <source>
        <strain evidence="1 2">CR14</strain>
    </source>
</reference>
<dbReference type="InterPro" id="IPR003737">
    <property type="entry name" value="GlcNAc_PI_deacetylase-related"/>
</dbReference>
<evidence type="ECO:0000313" key="2">
    <source>
        <dbReference type="Proteomes" id="UP001304300"/>
    </source>
</evidence>
<dbReference type="EC" id="3.5.1.-" evidence="1"/>
<sequence>MKLSQPNHDICIPDEDTSSNAFSRTTHLGIGAHQDDLEFMALHGILECFQKNDKWFGGITCTDGAGSSRTGPYADFTDEEMKQIRVGEQRTAAQIGKFSFMAQLGYASSFTKSPDGRKGLVDDIFSILEASAPDVIYTHNPADKHATHIGVFLATLEAIRRLPQDKRPGKLLGCEVWRGLDWLPDSRKVILDVSARPNLTAALNGVFDSQIAGGKRYDLAIVGRRRANATMLDAHAVDDVTEVTYAIDLTELIKDESIDPLAFISEVYNEFVEEATVQFKAVS</sequence>
<accession>A0AAQ3QVH6</accession>
<protein>
    <submittedName>
        <fullName evidence="1">PIG-L family deacetylase</fullName>
        <ecNumber evidence="1">3.5.1.-</ecNumber>
    </submittedName>
</protein>
<dbReference type="RefSeq" id="WP_317833153.1">
    <property type="nucleotide sequence ID" value="NZ_CP136920.1"/>
</dbReference>
<dbReference type="Gene3D" id="3.40.50.10320">
    <property type="entry name" value="LmbE-like"/>
    <property type="match status" value="1"/>
</dbReference>
<proteinExistence type="predicted"/>
<dbReference type="GO" id="GO:0016787">
    <property type="term" value="F:hydrolase activity"/>
    <property type="evidence" value="ECO:0007669"/>
    <property type="project" value="UniProtKB-KW"/>
</dbReference>
<keyword evidence="1" id="KW-0378">Hydrolase</keyword>
<dbReference type="Pfam" id="PF02585">
    <property type="entry name" value="PIG-L"/>
    <property type="match status" value="1"/>
</dbReference>
<dbReference type="EMBL" id="CP136920">
    <property type="protein sequence ID" value="WOO40905.1"/>
    <property type="molecule type" value="Genomic_DNA"/>
</dbReference>
<dbReference type="KEGG" id="puo:RZN69_19965"/>
<dbReference type="Proteomes" id="UP001304300">
    <property type="component" value="Chromosome"/>
</dbReference>
<keyword evidence="2" id="KW-1185">Reference proteome</keyword>
<dbReference type="SUPFAM" id="SSF102588">
    <property type="entry name" value="LmbE-like"/>
    <property type="match status" value="1"/>
</dbReference>
<organism evidence="1 2">
    <name type="scientific">Rubellicoccus peritrichatus</name>
    <dbReference type="NCBI Taxonomy" id="3080537"/>
    <lineage>
        <taxon>Bacteria</taxon>
        <taxon>Pseudomonadati</taxon>
        <taxon>Verrucomicrobiota</taxon>
        <taxon>Opitutia</taxon>
        <taxon>Puniceicoccales</taxon>
        <taxon>Cerasicoccaceae</taxon>
        <taxon>Rubellicoccus</taxon>
    </lineage>
</organism>
<dbReference type="AlphaFoldDB" id="A0AAQ3QVH6"/>
<name>A0AAQ3QVH6_9BACT</name>
<gene>
    <name evidence="1" type="ORF">RZN69_19965</name>
</gene>
<evidence type="ECO:0000313" key="1">
    <source>
        <dbReference type="EMBL" id="WOO40905.1"/>
    </source>
</evidence>